<dbReference type="Proteomes" id="UP000295238">
    <property type="component" value="Unassembled WGS sequence"/>
</dbReference>
<reference evidence="1 2" key="1">
    <citation type="submission" date="2019-03" db="EMBL/GenBank/DDBJ databases">
        <title>Rhizobium sp. nov., an bacterium isolated from biocrust in Mu Us Desert.</title>
        <authorList>
            <person name="Lixiong L."/>
        </authorList>
    </citation>
    <scope>NUCLEOTIDE SEQUENCE [LARGE SCALE GENOMIC DNA]</scope>
    <source>
        <strain evidence="1 2">SPY-1</strain>
    </source>
</reference>
<protein>
    <submittedName>
        <fullName evidence="1">Uncharacterized protein</fullName>
    </submittedName>
</protein>
<dbReference type="RefSeq" id="WP_133314060.1">
    <property type="nucleotide sequence ID" value="NZ_SMTL01000001.1"/>
</dbReference>
<name>A0A4R5ULM5_9HYPH</name>
<evidence type="ECO:0000313" key="2">
    <source>
        <dbReference type="Proteomes" id="UP000295238"/>
    </source>
</evidence>
<sequence>MNDKPMTFSQMCAVYRAAGDILKGHIEDDVVHMEHCCNIENAVYDVRMHDVVARIIHFAEVVGSNKRK</sequence>
<comment type="caution">
    <text evidence="1">The sequence shown here is derived from an EMBL/GenBank/DDBJ whole genome shotgun (WGS) entry which is preliminary data.</text>
</comment>
<evidence type="ECO:0000313" key="1">
    <source>
        <dbReference type="EMBL" id="TDK38614.1"/>
    </source>
</evidence>
<dbReference type="AlphaFoldDB" id="A0A4R5ULM5"/>
<organism evidence="1 2">
    <name type="scientific">Rhizobium deserti</name>
    <dbReference type="NCBI Taxonomy" id="2547961"/>
    <lineage>
        <taxon>Bacteria</taxon>
        <taxon>Pseudomonadati</taxon>
        <taxon>Pseudomonadota</taxon>
        <taxon>Alphaproteobacteria</taxon>
        <taxon>Hyphomicrobiales</taxon>
        <taxon>Rhizobiaceae</taxon>
        <taxon>Rhizobium/Agrobacterium group</taxon>
        <taxon>Rhizobium</taxon>
    </lineage>
</organism>
<keyword evidence="2" id="KW-1185">Reference proteome</keyword>
<accession>A0A4R5ULM5</accession>
<dbReference type="EMBL" id="SMTL01000001">
    <property type="protein sequence ID" value="TDK38614.1"/>
    <property type="molecule type" value="Genomic_DNA"/>
</dbReference>
<proteinExistence type="predicted"/>
<gene>
    <name evidence="1" type="ORF">E2F50_00160</name>
</gene>